<feature type="transmembrane region" description="Helical" evidence="1">
    <location>
        <begin position="387"/>
        <end position="408"/>
    </location>
</feature>
<dbReference type="RefSeq" id="WP_388038990.1">
    <property type="nucleotide sequence ID" value="NZ_JBHUEK010000020.1"/>
</dbReference>
<evidence type="ECO:0000256" key="1">
    <source>
        <dbReference type="SAM" id="Phobius"/>
    </source>
</evidence>
<accession>A0ABW4MQ81</accession>
<dbReference type="Proteomes" id="UP001597227">
    <property type="component" value="Unassembled WGS sequence"/>
</dbReference>
<feature type="transmembrane region" description="Helical" evidence="1">
    <location>
        <begin position="308"/>
        <end position="330"/>
    </location>
</feature>
<evidence type="ECO:0000313" key="3">
    <source>
        <dbReference type="Proteomes" id="UP001597227"/>
    </source>
</evidence>
<comment type="caution">
    <text evidence="2">The sequence shown here is derived from an EMBL/GenBank/DDBJ whole genome shotgun (WGS) entry which is preliminary data.</text>
</comment>
<feature type="transmembrane region" description="Helical" evidence="1">
    <location>
        <begin position="54"/>
        <end position="79"/>
    </location>
</feature>
<feature type="transmembrane region" description="Helical" evidence="1">
    <location>
        <begin position="178"/>
        <end position="200"/>
    </location>
</feature>
<keyword evidence="1" id="KW-0472">Membrane</keyword>
<keyword evidence="1" id="KW-0812">Transmembrane</keyword>
<proteinExistence type="predicted"/>
<keyword evidence="3" id="KW-1185">Reference proteome</keyword>
<feature type="transmembrane region" description="Helical" evidence="1">
    <location>
        <begin position="279"/>
        <end position="302"/>
    </location>
</feature>
<dbReference type="InterPro" id="IPR036927">
    <property type="entry name" value="Cyt_c_oxase-like_su1_sf"/>
</dbReference>
<sequence>MIPQLSNETNIRLPLSFIIFSIVALVASQVILLFNGHMVIDGIFRTPAILSSAHLLILGWALMVAMGAMYQLVPVAFLTPIWSEKFGFIQFWITAIGFGGFGITLSFSPTISIFTGSLAVIGILLFLVQMFMTIKKQAKKNILTAFVGSALICLLVTISLGILLIVNLGAGIAHLDHFAVLKSHMLLGVAGWFTFLIFGFSYKMVPMFSLAHGFSMKLSSWVYTVYAIGLVVTICSFITEVNLLLQVGMALLFAGFALFSYHISTIIKVRLKKKLDKPFIFSLIAICFGLVIHFFGMVLAFLPGYYEIYGVLVFLYLFLWIAGSILGYLYKIIPFLWWTHKYSKLIGKSDVPTLKQMIDEKMAIPIFTGFVTGCVVVILAIATRQLLIFSIGQSIVVASTFFFSYSIIKVLFK</sequence>
<organism evidence="2 3">
    <name type="scientific">Fredinandcohnia salidurans</name>
    <dbReference type="NCBI Taxonomy" id="2595041"/>
    <lineage>
        <taxon>Bacteria</taxon>
        <taxon>Bacillati</taxon>
        <taxon>Bacillota</taxon>
        <taxon>Bacilli</taxon>
        <taxon>Bacillales</taxon>
        <taxon>Bacillaceae</taxon>
        <taxon>Fredinandcohnia</taxon>
    </lineage>
</organism>
<reference evidence="3" key="1">
    <citation type="journal article" date="2019" name="Int. J. Syst. Evol. Microbiol.">
        <title>The Global Catalogue of Microorganisms (GCM) 10K type strain sequencing project: providing services to taxonomists for standard genome sequencing and annotation.</title>
        <authorList>
            <consortium name="The Broad Institute Genomics Platform"/>
            <consortium name="The Broad Institute Genome Sequencing Center for Infectious Disease"/>
            <person name="Wu L."/>
            <person name="Ma J."/>
        </authorList>
    </citation>
    <scope>NUCLEOTIDE SEQUENCE [LARGE SCALE GENOMIC DNA]</scope>
    <source>
        <strain evidence="3">CCUG 15531</strain>
    </source>
</reference>
<feature type="transmembrane region" description="Helical" evidence="1">
    <location>
        <begin position="221"/>
        <end position="239"/>
    </location>
</feature>
<name>A0ABW4MQ81_9BACI</name>
<keyword evidence="1" id="KW-1133">Transmembrane helix</keyword>
<protein>
    <recommendedName>
        <fullName evidence="4">Cytochrome C and Quinol oxidase polypeptide I</fullName>
    </recommendedName>
</protein>
<feature type="transmembrane region" description="Helical" evidence="1">
    <location>
        <begin position="111"/>
        <end position="131"/>
    </location>
</feature>
<gene>
    <name evidence="2" type="ORF">ACFSFW_13295</name>
</gene>
<feature type="transmembrane region" description="Helical" evidence="1">
    <location>
        <begin position="86"/>
        <end position="105"/>
    </location>
</feature>
<dbReference type="SUPFAM" id="SSF81442">
    <property type="entry name" value="Cytochrome c oxidase subunit I-like"/>
    <property type="match status" value="1"/>
</dbReference>
<evidence type="ECO:0008006" key="4">
    <source>
        <dbReference type="Google" id="ProtNLM"/>
    </source>
</evidence>
<feature type="transmembrane region" description="Helical" evidence="1">
    <location>
        <begin position="143"/>
        <end position="166"/>
    </location>
</feature>
<feature type="transmembrane region" description="Helical" evidence="1">
    <location>
        <begin position="362"/>
        <end position="381"/>
    </location>
</feature>
<dbReference type="EMBL" id="JBHUEK010000020">
    <property type="protein sequence ID" value="MFD1779633.1"/>
    <property type="molecule type" value="Genomic_DNA"/>
</dbReference>
<feature type="transmembrane region" description="Helical" evidence="1">
    <location>
        <begin position="245"/>
        <end position="267"/>
    </location>
</feature>
<dbReference type="Gene3D" id="1.20.210.10">
    <property type="entry name" value="Cytochrome c oxidase-like, subunit I domain"/>
    <property type="match status" value="1"/>
</dbReference>
<evidence type="ECO:0000313" key="2">
    <source>
        <dbReference type="EMBL" id="MFD1779633.1"/>
    </source>
</evidence>
<feature type="transmembrane region" description="Helical" evidence="1">
    <location>
        <begin position="12"/>
        <end position="34"/>
    </location>
</feature>